<name>A0AAE1ZBR9_SCHME</name>
<evidence type="ECO:0000256" key="1">
    <source>
        <dbReference type="ARBA" id="ARBA00011356"/>
    </source>
</evidence>
<dbReference type="PANTHER" id="PTHR10218">
    <property type="entry name" value="GTP-BINDING PROTEIN ALPHA SUBUNIT"/>
    <property type="match status" value="1"/>
</dbReference>
<dbReference type="SMART" id="SM00275">
    <property type="entry name" value="G_alpha"/>
    <property type="match status" value="1"/>
</dbReference>
<dbReference type="GO" id="GO:0046872">
    <property type="term" value="F:metal ion binding"/>
    <property type="evidence" value="ECO:0007669"/>
    <property type="project" value="UniProtKB-KW"/>
</dbReference>
<dbReference type="EMBL" id="JALJAT010000004">
    <property type="protein sequence ID" value="KAK4471003.1"/>
    <property type="molecule type" value="Genomic_DNA"/>
</dbReference>
<feature type="compositionally biased region" description="Acidic residues" evidence="7">
    <location>
        <begin position="411"/>
        <end position="429"/>
    </location>
</feature>
<feature type="region of interest" description="Disordered" evidence="7">
    <location>
        <begin position="346"/>
        <end position="429"/>
    </location>
</feature>
<dbReference type="SUPFAM" id="SSF52540">
    <property type="entry name" value="P-loop containing nucleoside triphosphate hydrolases"/>
    <property type="match status" value="1"/>
</dbReference>
<organism evidence="8 9">
    <name type="scientific">Schistosoma mekongi</name>
    <name type="common">Parasitic worm</name>
    <dbReference type="NCBI Taxonomy" id="38744"/>
    <lineage>
        <taxon>Eukaryota</taxon>
        <taxon>Metazoa</taxon>
        <taxon>Spiralia</taxon>
        <taxon>Lophotrochozoa</taxon>
        <taxon>Platyhelminthes</taxon>
        <taxon>Trematoda</taxon>
        <taxon>Digenea</taxon>
        <taxon>Strigeidida</taxon>
        <taxon>Schistosomatoidea</taxon>
        <taxon>Schistosomatidae</taxon>
        <taxon>Schistosoma</taxon>
    </lineage>
</organism>
<dbReference type="PANTHER" id="PTHR10218:SF360">
    <property type="entry name" value="GUANINE NUCLEOTIDE-BINDING PROTEIN SUBUNIT ALPHA HOMOLOG"/>
    <property type="match status" value="1"/>
</dbReference>
<feature type="binding site" evidence="6">
    <location>
        <position position="571"/>
    </location>
    <ligand>
        <name>Mg(2+)</name>
        <dbReference type="ChEBI" id="CHEBI:18420"/>
    </ligand>
</feature>
<protein>
    <submittedName>
        <fullName evidence="8">Uncharacterized protein</fullName>
    </submittedName>
</protein>
<keyword evidence="6" id="KW-0460">Magnesium</keyword>
<dbReference type="SUPFAM" id="SSF47895">
    <property type="entry name" value="Transducin (alpha subunit), insertion domain"/>
    <property type="match status" value="1"/>
</dbReference>
<keyword evidence="4" id="KW-0807">Transducer</keyword>
<gene>
    <name evidence="8" type="ORF">MN116_006504</name>
</gene>
<keyword evidence="9" id="KW-1185">Reference proteome</keyword>
<accession>A0AAE1ZBR9</accession>
<dbReference type="PROSITE" id="PS51882">
    <property type="entry name" value="G_ALPHA"/>
    <property type="match status" value="1"/>
</dbReference>
<dbReference type="GO" id="GO:0031683">
    <property type="term" value="F:G-protein beta/gamma-subunit complex binding"/>
    <property type="evidence" value="ECO:0007669"/>
    <property type="project" value="InterPro"/>
</dbReference>
<dbReference type="GO" id="GO:0005834">
    <property type="term" value="C:heterotrimeric G-protein complex"/>
    <property type="evidence" value="ECO:0007669"/>
    <property type="project" value="TreeGrafter"/>
</dbReference>
<reference evidence="8" key="2">
    <citation type="journal article" date="2023" name="Infect Dis Poverty">
        <title>Chromosome-scale genome of the human blood fluke Schistosoma mekongi and its implications for public health.</title>
        <authorList>
            <person name="Zhou M."/>
            <person name="Xu L."/>
            <person name="Xu D."/>
            <person name="Chen W."/>
            <person name="Khan J."/>
            <person name="Hu Y."/>
            <person name="Huang H."/>
            <person name="Wei H."/>
            <person name="Zhang Y."/>
            <person name="Chusongsang P."/>
            <person name="Tanasarnprasert K."/>
            <person name="Hu X."/>
            <person name="Limpanont Y."/>
            <person name="Lv Z."/>
        </authorList>
    </citation>
    <scope>NUCLEOTIDE SEQUENCE</scope>
    <source>
        <strain evidence="8">LV_2022a</strain>
    </source>
</reference>
<proteinExistence type="predicted"/>
<sequence length="758" mass="87904">MNKGFTRKRSRYHSQKIDKFLIQEYEHRKKEIQLLLIGLSNSGKNTFCKQMRLHFGDGFPVSYRNEMKSIILANITDAIAMVLEYMKEVNITFSDILAHKLQEYLVNSRSENGWIIKDFIIFDEQYKTINDNNNANEHIVKHSKSTLNNQLHNTTEHLLIHHSLNDNNYVTTNCNLPCITSFTKLTIPSNQLIQSNSQYYVTNPTINSINHTNKLIDTSDCNKQTIINNTTDIDNSSSIPNTGSITDSIVEKFLYYVHENNSIPPSVLKKFESIIDVKSIDNWQNIIKDKNVLHHLINILLQSGIDNWSAFLMHQSTPPPIPTTLPPISVEDELLDYIVTSDGCDISEEADEDGDDNNNNDDDDNSENDDDDDDDDDESGLMNTSNTLVRTPFGNDSVGEGFISNNHDDVNEGDGDDDENRNREDEDWDNYINHLPDLKTEDVTDNKPNRKISLSARRKHKDDDHNKCENNASNLKLNYIELSSNFNLLKFSIDQLNEKNYTKHKISLNSLQIIMKIITDQIEFRKVFIEYLPILTQRSYAGSYFIKCLDRIIQDDYVPTLQDLLIMKQSSKAVKESLLSIGSITLRTINLGEYSEHKQLNKQFHYFESVNMILFFISLEDVYRYSRTVEGNNMFDHQTFKLFKEIVNSPDLTRKDIVVYLNKYDVLKSIITPTMNDNINNMTTNKNVNEKNIDDIDWTRFIEKIKSYLMVLRNNANIKGPRLLFHVICALDIDKMKWILKDTLRTIIELNRKRHLIF</sequence>
<dbReference type="Proteomes" id="UP001292079">
    <property type="component" value="Unassembled WGS sequence"/>
</dbReference>
<evidence type="ECO:0000313" key="9">
    <source>
        <dbReference type="Proteomes" id="UP001292079"/>
    </source>
</evidence>
<dbReference type="InterPro" id="IPR027417">
    <property type="entry name" value="P-loop_NTPase"/>
</dbReference>
<dbReference type="GO" id="GO:0007188">
    <property type="term" value="P:adenylate cyclase-modulating G protein-coupled receptor signaling pathway"/>
    <property type="evidence" value="ECO:0007669"/>
    <property type="project" value="TreeGrafter"/>
</dbReference>
<dbReference type="AlphaFoldDB" id="A0AAE1ZBR9"/>
<keyword evidence="3 5" id="KW-0342">GTP-binding</keyword>
<dbReference type="Pfam" id="PF00503">
    <property type="entry name" value="G-alpha"/>
    <property type="match status" value="1"/>
</dbReference>
<dbReference type="GO" id="GO:0005737">
    <property type="term" value="C:cytoplasm"/>
    <property type="evidence" value="ECO:0007669"/>
    <property type="project" value="TreeGrafter"/>
</dbReference>
<evidence type="ECO:0000256" key="3">
    <source>
        <dbReference type="ARBA" id="ARBA00023134"/>
    </source>
</evidence>
<dbReference type="Gene3D" id="3.40.50.300">
    <property type="entry name" value="P-loop containing nucleotide triphosphate hydrolases"/>
    <property type="match status" value="2"/>
</dbReference>
<feature type="binding site" evidence="5">
    <location>
        <position position="730"/>
    </location>
    <ligand>
        <name>GTP</name>
        <dbReference type="ChEBI" id="CHEBI:37565"/>
    </ligand>
</feature>
<feature type="compositionally biased region" description="Acidic residues" evidence="7">
    <location>
        <begin position="346"/>
        <end position="379"/>
    </location>
</feature>
<evidence type="ECO:0000313" key="8">
    <source>
        <dbReference type="EMBL" id="KAK4471003.1"/>
    </source>
</evidence>
<comment type="subunit">
    <text evidence="1">G proteins are composed of 3 units; alpha, beta and gamma. The alpha chain contains the guanine nucleotide binding site.</text>
</comment>
<evidence type="ECO:0000256" key="7">
    <source>
        <dbReference type="SAM" id="MobiDB-lite"/>
    </source>
</evidence>
<reference evidence="8" key="1">
    <citation type="submission" date="2022-04" db="EMBL/GenBank/DDBJ databases">
        <authorList>
            <person name="Xu L."/>
            <person name="Lv Z."/>
        </authorList>
    </citation>
    <scope>NUCLEOTIDE SEQUENCE</scope>
    <source>
        <strain evidence="8">LV_2022a</strain>
    </source>
</reference>
<evidence type="ECO:0000256" key="2">
    <source>
        <dbReference type="ARBA" id="ARBA00022741"/>
    </source>
</evidence>
<dbReference type="GO" id="GO:0001664">
    <property type="term" value="F:G protein-coupled receptor binding"/>
    <property type="evidence" value="ECO:0007669"/>
    <property type="project" value="TreeGrafter"/>
</dbReference>
<evidence type="ECO:0000256" key="6">
    <source>
        <dbReference type="PIRSR" id="PIRSR601019-2"/>
    </source>
</evidence>
<feature type="binding site" evidence="5">
    <location>
        <begin position="662"/>
        <end position="665"/>
    </location>
    <ligand>
        <name>GTP</name>
        <dbReference type="ChEBI" id="CHEBI:37565"/>
    </ligand>
</feature>
<comment type="caution">
    <text evidence="8">The sequence shown here is derived from an EMBL/GenBank/DDBJ whole genome shotgun (WGS) entry which is preliminary data.</text>
</comment>
<evidence type="ECO:0000256" key="5">
    <source>
        <dbReference type="PIRSR" id="PIRSR601019-1"/>
    </source>
</evidence>
<dbReference type="GO" id="GO:0003924">
    <property type="term" value="F:GTPase activity"/>
    <property type="evidence" value="ECO:0007669"/>
    <property type="project" value="InterPro"/>
</dbReference>
<evidence type="ECO:0000256" key="4">
    <source>
        <dbReference type="ARBA" id="ARBA00023224"/>
    </source>
</evidence>
<dbReference type="GO" id="GO:0005525">
    <property type="term" value="F:GTP binding"/>
    <property type="evidence" value="ECO:0007669"/>
    <property type="project" value="UniProtKB-KW"/>
</dbReference>
<dbReference type="InterPro" id="IPR011025">
    <property type="entry name" value="GproteinA_insert"/>
</dbReference>
<dbReference type="InterPro" id="IPR001019">
    <property type="entry name" value="Gprotein_alpha_su"/>
</dbReference>
<keyword evidence="6" id="KW-0479">Metal-binding</keyword>
<keyword evidence="2 5" id="KW-0547">Nucleotide-binding</keyword>